<dbReference type="SUPFAM" id="SSF47598">
    <property type="entry name" value="Ribbon-helix-helix"/>
    <property type="match status" value="1"/>
</dbReference>
<dbReference type="CDD" id="cd22231">
    <property type="entry name" value="RHH_NikR_HicB-like"/>
    <property type="match status" value="1"/>
</dbReference>
<dbReference type="EMBL" id="FMZP01000050">
    <property type="protein sequence ID" value="SDD80052.1"/>
    <property type="molecule type" value="Genomic_DNA"/>
</dbReference>
<accession>A0A1G6XPW2</accession>
<dbReference type="Gene3D" id="1.10.1220.10">
    <property type="entry name" value="Met repressor-like"/>
    <property type="match status" value="1"/>
</dbReference>
<organism evidence="1 2">
    <name type="scientific">Natrinema hispanicum</name>
    <dbReference type="NCBI Taxonomy" id="392421"/>
    <lineage>
        <taxon>Archaea</taxon>
        <taxon>Methanobacteriati</taxon>
        <taxon>Methanobacteriota</taxon>
        <taxon>Stenosarchaea group</taxon>
        <taxon>Halobacteria</taxon>
        <taxon>Halobacteriales</taxon>
        <taxon>Natrialbaceae</taxon>
        <taxon>Natrinema</taxon>
    </lineage>
</organism>
<dbReference type="InterPro" id="IPR013321">
    <property type="entry name" value="Arc_rbn_hlx_hlx"/>
</dbReference>
<dbReference type="InterPro" id="IPR010985">
    <property type="entry name" value="Ribbon_hlx_hlx"/>
</dbReference>
<proteinExistence type="predicted"/>
<sequence>MREIGVHVPERLVEQLDDFQDSRGYVSRSEAGRTILREHLRAEGFWPPEEDDA</sequence>
<protein>
    <submittedName>
        <fullName evidence="1">Uncharacterized protein</fullName>
    </submittedName>
</protein>
<reference evidence="1 2" key="1">
    <citation type="submission" date="2016-10" db="EMBL/GenBank/DDBJ databases">
        <authorList>
            <person name="Varghese N."/>
            <person name="Submissions S."/>
        </authorList>
    </citation>
    <scope>NUCLEOTIDE SEQUENCE [LARGE SCALE GENOMIC DNA]</scope>
    <source>
        <strain evidence="1 2">CDM_1</strain>
    </source>
</reference>
<evidence type="ECO:0000313" key="2">
    <source>
        <dbReference type="Proteomes" id="UP000324021"/>
    </source>
</evidence>
<name>A0A1G6XPW2_9EURY</name>
<gene>
    <name evidence="1" type="ORF">SAMN05192552_105015</name>
</gene>
<evidence type="ECO:0000313" key="1">
    <source>
        <dbReference type="EMBL" id="SDD80052.1"/>
    </source>
</evidence>
<dbReference type="GO" id="GO:0006355">
    <property type="term" value="P:regulation of DNA-templated transcription"/>
    <property type="evidence" value="ECO:0007669"/>
    <property type="project" value="InterPro"/>
</dbReference>
<dbReference type="AlphaFoldDB" id="A0A1G6XPW2"/>
<dbReference type="Proteomes" id="UP000324021">
    <property type="component" value="Unassembled WGS sequence"/>
</dbReference>